<evidence type="ECO:0008006" key="2">
    <source>
        <dbReference type="Google" id="ProtNLM"/>
    </source>
</evidence>
<feature type="non-terminal residue" evidence="1">
    <location>
        <position position="1"/>
    </location>
</feature>
<dbReference type="EMBL" id="BARS01050513">
    <property type="protein sequence ID" value="GAG49122.1"/>
    <property type="molecule type" value="Genomic_DNA"/>
</dbReference>
<dbReference type="GO" id="GO:0016705">
    <property type="term" value="F:oxidoreductase activity, acting on paired donors, with incorporation or reduction of molecular oxygen"/>
    <property type="evidence" value="ECO:0007669"/>
    <property type="project" value="InterPro"/>
</dbReference>
<protein>
    <recommendedName>
        <fullName evidence="2">Luciferase-like domain-containing protein</fullName>
    </recommendedName>
</protein>
<proteinExistence type="predicted"/>
<reference evidence="1" key="1">
    <citation type="journal article" date="2014" name="Front. Microbiol.">
        <title>High frequency of phylogenetically diverse reductive dehalogenase-homologous genes in deep subseafloor sedimentary metagenomes.</title>
        <authorList>
            <person name="Kawai M."/>
            <person name="Futagami T."/>
            <person name="Toyoda A."/>
            <person name="Takaki Y."/>
            <person name="Nishi S."/>
            <person name="Hori S."/>
            <person name="Arai W."/>
            <person name="Tsubouchi T."/>
            <person name="Morono Y."/>
            <person name="Uchiyama I."/>
            <person name="Ito T."/>
            <person name="Fujiyama A."/>
            <person name="Inagaki F."/>
            <person name="Takami H."/>
        </authorList>
    </citation>
    <scope>NUCLEOTIDE SEQUENCE</scope>
    <source>
        <strain evidence="1">Expedition CK06-06</strain>
    </source>
</reference>
<gene>
    <name evidence="1" type="ORF">S01H1_75399</name>
</gene>
<accession>X0YQF5</accession>
<name>X0YQF5_9ZZZZ</name>
<dbReference type="AlphaFoldDB" id="X0YQF5"/>
<dbReference type="InterPro" id="IPR036661">
    <property type="entry name" value="Luciferase-like_sf"/>
</dbReference>
<dbReference type="SUPFAM" id="SSF51679">
    <property type="entry name" value="Bacterial luciferase-like"/>
    <property type="match status" value="1"/>
</dbReference>
<comment type="caution">
    <text evidence="1">The sequence shown here is derived from an EMBL/GenBank/DDBJ whole genome shotgun (WGS) entry which is preliminary data.</text>
</comment>
<evidence type="ECO:0000313" key="1">
    <source>
        <dbReference type="EMBL" id="GAG49122.1"/>
    </source>
</evidence>
<organism evidence="1">
    <name type="scientific">marine sediment metagenome</name>
    <dbReference type="NCBI Taxonomy" id="412755"/>
    <lineage>
        <taxon>unclassified sequences</taxon>
        <taxon>metagenomes</taxon>
        <taxon>ecological metagenomes</taxon>
    </lineage>
</organism>
<dbReference type="Gene3D" id="3.20.20.30">
    <property type="entry name" value="Luciferase-like domain"/>
    <property type="match status" value="1"/>
</dbReference>
<sequence length="71" mass="7931">RWAADGSHGSFEAWLEKAEELYIAGTPEDCAEQIQVYADLGVRLLVIRFGDIPNLDGLKLFAKEVAPRIRT</sequence>